<feature type="chain" id="PRO_5043024541" description="Ig-like domain-containing protein" evidence="2">
    <location>
        <begin position="19"/>
        <end position="491"/>
    </location>
</feature>
<feature type="region of interest" description="Disordered" evidence="1">
    <location>
        <begin position="150"/>
        <end position="169"/>
    </location>
</feature>
<dbReference type="Proteomes" id="UP001303647">
    <property type="component" value="Unassembled WGS sequence"/>
</dbReference>
<proteinExistence type="predicted"/>
<dbReference type="EMBL" id="MU857630">
    <property type="protein sequence ID" value="KAK4248889.1"/>
    <property type="molecule type" value="Genomic_DNA"/>
</dbReference>
<dbReference type="AlphaFoldDB" id="A0AAN7CV49"/>
<sequence>MAMRFFLIAASAAVLASAQAPPSNSSECTAKSFSLPSWLIEDVKYDDGAVSFDVSNRAIDFAESLVCKTKETGLSACSIQGKRWANNTLEASVETNSESTTFYLKQSWTCNDRGKTLIFTAAGNSSAAIDYDAPVLIKGSLTSPVTITPAYPAGPRGHDSPGCTSKSETPSWTLSAVYFTDKPGDGNNSLPFQNFNLLVTNPANGYQASCMPRGSVGGQPDLSSLSCAGYEFQGTVGQYSIVTAAGFDPDTYAFTLNQTWYCDDTDAARPLQITASGTTTLPLTCTTSPGPNNRTSRYCTIERSSLPLDGNLATVTTLRPYALEEPIPPTRDGCTLTSIFNPRWEFSHFQTTTSGDETEDDSTSGTVSFEVILAAEDRGFQYPIPIYQGEALEGEEEGWYECDIGADGGNGLPLWPYKCSFRYDAEGQGLELKADWACRDLDRENPINFSGVTTTSVDTTLTCETTASGQSRCTTDDPGYIWVAPITDVTW</sequence>
<keyword evidence="4" id="KW-1185">Reference proteome</keyword>
<reference evidence="3" key="1">
    <citation type="journal article" date="2023" name="Mol. Phylogenet. Evol.">
        <title>Genome-scale phylogeny and comparative genomics of the fungal order Sordariales.</title>
        <authorList>
            <person name="Hensen N."/>
            <person name="Bonometti L."/>
            <person name="Westerberg I."/>
            <person name="Brannstrom I.O."/>
            <person name="Guillou S."/>
            <person name="Cros-Aarteil S."/>
            <person name="Calhoun S."/>
            <person name="Haridas S."/>
            <person name="Kuo A."/>
            <person name="Mondo S."/>
            <person name="Pangilinan J."/>
            <person name="Riley R."/>
            <person name="LaButti K."/>
            <person name="Andreopoulos B."/>
            <person name="Lipzen A."/>
            <person name="Chen C."/>
            <person name="Yan M."/>
            <person name="Daum C."/>
            <person name="Ng V."/>
            <person name="Clum A."/>
            <person name="Steindorff A."/>
            <person name="Ohm R.A."/>
            <person name="Martin F."/>
            <person name="Silar P."/>
            <person name="Natvig D.O."/>
            <person name="Lalanne C."/>
            <person name="Gautier V."/>
            <person name="Ament-Velasquez S.L."/>
            <person name="Kruys A."/>
            <person name="Hutchinson M.I."/>
            <person name="Powell A.J."/>
            <person name="Barry K."/>
            <person name="Miller A.N."/>
            <person name="Grigoriev I.V."/>
            <person name="Debuchy R."/>
            <person name="Gladieux P."/>
            <person name="Hiltunen Thoren M."/>
            <person name="Johannesson H."/>
        </authorList>
    </citation>
    <scope>NUCLEOTIDE SEQUENCE</scope>
    <source>
        <strain evidence="3">CBS 359.72</strain>
    </source>
</reference>
<reference evidence="3" key="2">
    <citation type="submission" date="2023-05" db="EMBL/GenBank/DDBJ databases">
        <authorList>
            <consortium name="Lawrence Berkeley National Laboratory"/>
            <person name="Steindorff A."/>
            <person name="Hensen N."/>
            <person name="Bonometti L."/>
            <person name="Westerberg I."/>
            <person name="Brannstrom I.O."/>
            <person name="Guillou S."/>
            <person name="Cros-Aarteil S."/>
            <person name="Calhoun S."/>
            <person name="Haridas S."/>
            <person name="Kuo A."/>
            <person name="Mondo S."/>
            <person name="Pangilinan J."/>
            <person name="Riley R."/>
            <person name="Labutti K."/>
            <person name="Andreopoulos B."/>
            <person name="Lipzen A."/>
            <person name="Chen C."/>
            <person name="Yanf M."/>
            <person name="Daum C."/>
            <person name="Ng V."/>
            <person name="Clum A."/>
            <person name="Ohm R."/>
            <person name="Martin F."/>
            <person name="Silar P."/>
            <person name="Natvig D."/>
            <person name="Lalanne C."/>
            <person name="Gautier V."/>
            <person name="Ament-Velasquez S.L."/>
            <person name="Kruys A."/>
            <person name="Hutchinson M.I."/>
            <person name="Powell A.J."/>
            <person name="Barry K."/>
            <person name="Miller A.N."/>
            <person name="Grigoriev I.V."/>
            <person name="Debuchy R."/>
            <person name="Gladieux P."/>
            <person name="Thoren M.H."/>
            <person name="Johannesson H."/>
        </authorList>
    </citation>
    <scope>NUCLEOTIDE SEQUENCE</scope>
    <source>
        <strain evidence="3">CBS 359.72</strain>
    </source>
</reference>
<organism evidence="3 4">
    <name type="scientific">Corynascus novoguineensis</name>
    <dbReference type="NCBI Taxonomy" id="1126955"/>
    <lineage>
        <taxon>Eukaryota</taxon>
        <taxon>Fungi</taxon>
        <taxon>Dikarya</taxon>
        <taxon>Ascomycota</taxon>
        <taxon>Pezizomycotina</taxon>
        <taxon>Sordariomycetes</taxon>
        <taxon>Sordariomycetidae</taxon>
        <taxon>Sordariales</taxon>
        <taxon>Chaetomiaceae</taxon>
        <taxon>Corynascus</taxon>
    </lineage>
</organism>
<evidence type="ECO:0008006" key="5">
    <source>
        <dbReference type="Google" id="ProtNLM"/>
    </source>
</evidence>
<evidence type="ECO:0000256" key="1">
    <source>
        <dbReference type="SAM" id="MobiDB-lite"/>
    </source>
</evidence>
<evidence type="ECO:0000313" key="3">
    <source>
        <dbReference type="EMBL" id="KAK4248889.1"/>
    </source>
</evidence>
<evidence type="ECO:0000313" key="4">
    <source>
        <dbReference type="Proteomes" id="UP001303647"/>
    </source>
</evidence>
<protein>
    <recommendedName>
        <fullName evidence="5">Ig-like domain-containing protein</fullName>
    </recommendedName>
</protein>
<accession>A0AAN7CV49</accession>
<comment type="caution">
    <text evidence="3">The sequence shown here is derived from an EMBL/GenBank/DDBJ whole genome shotgun (WGS) entry which is preliminary data.</text>
</comment>
<gene>
    <name evidence="3" type="ORF">C7999DRAFT_39887</name>
</gene>
<evidence type="ECO:0000256" key="2">
    <source>
        <dbReference type="SAM" id="SignalP"/>
    </source>
</evidence>
<name>A0AAN7CV49_9PEZI</name>
<feature type="signal peptide" evidence="2">
    <location>
        <begin position="1"/>
        <end position="18"/>
    </location>
</feature>
<keyword evidence="2" id="KW-0732">Signal</keyword>